<feature type="compositionally biased region" description="Polar residues" evidence="1">
    <location>
        <begin position="40"/>
        <end position="49"/>
    </location>
</feature>
<dbReference type="RefSeq" id="XP_012178768.1">
    <property type="nucleotide sequence ID" value="XM_012323378.1"/>
</dbReference>
<feature type="compositionally biased region" description="Basic and acidic residues" evidence="1">
    <location>
        <begin position="51"/>
        <end position="62"/>
    </location>
</feature>
<dbReference type="InParanoid" id="J4GKF3"/>
<dbReference type="Proteomes" id="UP000006352">
    <property type="component" value="Unassembled WGS sequence"/>
</dbReference>
<organism evidence="2 3">
    <name type="scientific">Fibroporia radiculosa</name>
    <dbReference type="NCBI Taxonomy" id="599839"/>
    <lineage>
        <taxon>Eukaryota</taxon>
        <taxon>Fungi</taxon>
        <taxon>Dikarya</taxon>
        <taxon>Basidiomycota</taxon>
        <taxon>Agaricomycotina</taxon>
        <taxon>Agaricomycetes</taxon>
        <taxon>Polyporales</taxon>
        <taxon>Fibroporiaceae</taxon>
        <taxon>Fibroporia</taxon>
    </lineage>
</organism>
<feature type="compositionally biased region" description="Basic and acidic residues" evidence="1">
    <location>
        <begin position="198"/>
        <end position="229"/>
    </location>
</feature>
<accession>J4GKF3</accession>
<dbReference type="AlphaFoldDB" id="J4GKF3"/>
<gene>
    <name evidence="2" type="ORF">FIBRA_01503</name>
</gene>
<evidence type="ECO:0000313" key="3">
    <source>
        <dbReference type="Proteomes" id="UP000006352"/>
    </source>
</evidence>
<feature type="compositionally biased region" description="Polar residues" evidence="1">
    <location>
        <begin position="243"/>
        <end position="252"/>
    </location>
</feature>
<keyword evidence="3" id="KW-1185">Reference proteome</keyword>
<dbReference type="OrthoDB" id="2687798at2759"/>
<dbReference type="GeneID" id="24094396"/>
<proteinExistence type="predicted"/>
<dbReference type="EMBL" id="HE796934">
    <property type="protein sequence ID" value="CCL99485.1"/>
    <property type="molecule type" value="Genomic_DNA"/>
</dbReference>
<protein>
    <submittedName>
        <fullName evidence="2">Uncharacterized protein</fullName>
    </submittedName>
</protein>
<name>J4GKF3_9APHY</name>
<dbReference type="HOGENOM" id="CLU_036222_0_0_1"/>
<evidence type="ECO:0000313" key="2">
    <source>
        <dbReference type="EMBL" id="CCL99485.1"/>
    </source>
</evidence>
<feature type="region of interest" description="Disordered" evidence="1">
    <location>
        <begin position="37"/>
        <end position="252"/>
    </location>
</feature>
<evidence type="ECO:0000256" key="1">
    <source>
        <dbReference type="SAM" id="MobiDB-lite"/>
    </source>
</evidence>
<sequence>MISSCIIRLRPFIVAKSVTTSSIRCLHSTALANVQHGHDSSLSQGNVSKADSLHPGDVHDQAARSGQASKEKAPLDAASPESGKKASRAGLSGNPEGVGFAEQVGSASSTANGGPRASEGMTGSEESTPPGCLDSMKSKLGFQTTSGEVKQNRGRGEGVTGTGSFSGLKENKGQRKFHTSAMTCMPERTKGQAPEASRQPKDRTYSDQNEHLEHRSDTDAGASKEKGNAAEEPSLPSHAFNGNAKSPVSSRTFHTSALRFDTKHTAESYFKDVDDSPPQDAKTHQVDSSATGAQVTRGDDSDTGEFSRKGPQTKEYATTSKKQPYDTPPSEGKQTETKLRYGGTGGTGKHAGGESTSKPGEGPEGDSAGGRKPEGR</sequence>
<feature type="compositionally biased region" description="Basic and acidic residues" evidence="1">
    <location>
        <begin position="297"/>
        <end position="308"/>
    </location>
</feature>
<reference evidence="2 3" key="1">
    <citation type="journal article" date="2012" name="Appl. Environ. Microbiol.">
        <title>Short-read sequencing for genomic analysis of the brown rot fungus Fibroporia radiculosa.</title>
        <authorList>
            <person name="Tang J.D."/>
            <person name="Perkins A.D."/>
            <person name="Sonstegard T.S."/>
            <person name="Schroeder S.G."/>
            <person name="Burgess S.C."/>
            <person name="Diehl S.V."/>
        </authorList>
    </citation>
    <scope>NUCLEOTIDE SEQUENCE [LARGE SCALE GENOMIC DNA]</scope>
    <source>
        <strain evidence="2 3">TFFH 294</strain>
    </source>
</reference>
<feature type="region of interest" description="Disordered" evidence="1">
    <location>
        <begin position="269"/>
        <end position="376"/>
    </location>
</feature>